<dbReference type="STRING" id="762211.BSTEL_1966"/>
<keyword evidence="1" id="KW-0812">Transmembrane</keyword>
<evidence type="ECO:0000313" key="2">
    <source>
        <dbReference type="EMBL" id="KFI97055.1"/>
    </source>
</evidence>
<evidence type="ECO:0000256" key="1">
    <source>
        <dbReference type="SAM" id="Phobius"/>
    </source>
</evidence>
<keyword evidence="3" id="KW-1185">Reference proteome</keyword>
<gene>
    <name evidence="2" type="ORF">BSTEL_1966</name>
</gene>
<protein>
    <submittedName>
        <fullName evidence="2">Uncharacterized protein</fullName>
    </submittedName>
</protein>
<feature type="transmembrane region" description="Helical" evidence="1">
    <location>
        <begin position="12"/>
        <end position="34"/>
    </location>
</feature>
<dbReference type="eggNOG" id="ENOG5032223">
    <property type="taxonomic scope" value="Bacteria"/>
</dbReference>
<reference evidence="2 3" key="1">
    <citation type="submission" date="2014-03" db="EMBL/GenBank/DDBJ databases">
        <title>Genomics of Bifidobacteria.</title>
        <authorList>
            <person name="Ventura M."/>
            <person name="Milani C."/>
            <person name="Lugli G.A."/>
        </authorList>
    </citation>
    <scope>NUCLEOTIDE SEQUENCE [LARGE SCALE GENOMIC DNA]</scope>
    <source>
        <strain evidence="2 3">DSM 23968</strain>
    </source>
</reference>
<dbReference type="Proteomes" id="UP000029004">
    <property type="component" value="Unassembled WGS sequence"/>
</dbReference>
<dbReference type="AlphaFoldDB" id="A0A087DNF5"/>
<organism evidence="2 3">
    <name type="scientific">Bifidobacterium stellenboschense</name>
    <dbReference type="NCBI Taxonomy" id="762211"/>
    <lineage>
        <taxon>Bacteria</taxon>
        <taxon>Bacillati</taxon>
        <taxon>Actinomycetota</taxon>
        <taxon>Actinomycetes</taxon>
        <taxon>Bifidobacteriales</taxon>
        <taxon>Bifidobacteriaceae</taxon>
        <taxon>Bifidobacterium</taxon>
    </lineage>
</organism>
<dbReference type="OrthoDB" id="9800855at2"/>
<dbReference type="EMBL" id="JGZP01000014">
    <property type="protein sequence ID" value="KFI97055.1"/>
    <property type="molecule type" value="Genomic_DNA"/>
</dbReference>
<proteinExistence type="predicted"/>
<accession>A0A087DNF5</accession>
<feature type="transmembrane region" description="Helical" evidence="1">
    <location>
        <begin position="76"/>
        <end position="94"/>
    </location>
</feature>
<dbReference type="RefSeq" id="WP_034529053.1">
    <property type="nucleotide sequence ID" value="NZ_JGZP01000014.1"/>
</dbReference>
<feature type="transmembrane region" description="Helical" evidence="1">
    <location>
        <begin position="46"/>
        <end position="64"/>
    </location>
</feature>
<keyword evidence="1" id="KW-1133">Transmembrane helix</keyword>
<evidence type="ECO:0000313" key="3">
    <source>
        <dbReference type="Proteomes" id="UP000029004"/>
    </source>
</evidence>
<name>A0A087DNF5_9BIFI</name>
<comment type="caution">
    <text evidence="2">The sequence shown here is derived from an EMBL/GenBank/DDBJ whole genome shotgun (WGS) entry which is preliminary data.</text>
</comment>
<sequence length="332" mass="34727">MTVSGSSMVVTIVLLLLATIVMPVVAVILIVKLVKRSSAIAGARFKIWYFLLPCGAIFLLSWGYGTFTDGGTVNTVKGLVGMGAGIVLILRCVFEEWRDAAAMLATRRELDRRVDRRIAEETRYSTDMHRAAGVNASDMDKAVVCPSCGSECLLPMGHAILCAACGNPISFAAQATATATGIVGRGVAHDDELLRDGVGVTERDLGTLRPVHAVDGRAIWGDAADVTFRCRRCAATVQGRADRPPACPRCGRPLTVSDIVADRYGATAQVDSARAAAASAVAAGGRVTIVCPTCGAVGSGPLNRPYTCATCGHVIGESDVPRCVPPRGGDVR</sequence>
<keyword evidence="1" id="KW-0472">Membrane</keyword>